<accession>A0A940SGN5</accession>
<sequence length="68" mass="8135">MFEDKNYEQMHLEKKIDELTKKLDEVTSKLDHLERRTYQNRGSIGNSIWVLVPVTAIIMWGLREIFAR</sequence>
<protein>
    <submittedName>
        <fullName evidence="3">Uncharacterized protein</fullName>
    </submittedName>
</protein>
<keyword evidence="1" id="KW-0175">Coiled coil</keyword>
<evidence type="ECO:0000256" key="2">
    <source>
        <dbReference type="SAM" id="Phobius"/>
    </source>
</evidence>
<dbReference type="Proteomes" id="UP000682134">
    <property type="component" value="Unassembled WGS sequence"/>
</dbReference>
<organism evidence="3 4">
    <name type="scientific">Gottfriedia endophytica</name>
    <dbReference type="NCBI Taxonomy" id="2820819"/>
    <lineage>
        <taxon>Bacteria</taxon>
        <taxon>Bacillati</taxon>
        <taxon>Bacillota</taxon>
        <taxon>Bacilli</taxon>
        <taxon>Bacillales</taxon>
        <taxon>Bacillaceae</taxon>
        <taxon>Gottfriedia</taxon>
    </lineage>
</organism>
<gene>
    <name evidence="3" type="ORF">J5Y03_08700</name>
</gene>
<dbReference type="RefSeq" id="WP_209404657.1">
    <property type="nucleotide sequence ID" value="NZ_JAGIYQ010000005.1"/>
</dbReference>
<keyword evidence="2" id="KW-0472">Membrane</keyword>
<evidence type="ECO:0000313" key="4">
    <source>
        <dbReference type="Proteomes" id="UP000682134"/>
    </source>
</evidence>
<reference evidence="3" key="1">
    <citation type="submission" date="2021-04" db="EMBL/GenBank/DDBJ databases">
        <title>Genome seq and assembly of Bacillus sp.</title>
        <authorList>
            <person name="Chhetri G."/>
        </authorList>
    </citation>
    <scope>NUCLEOTIDE SEQUENCE</scope>
    <source>
        <strain evidence="3">RG28</strain>
    </source>
</reference>
<feature type="transmembrane region" description="Helical" evidence="2">
    <location>
        <begin position="44"/>
        <end position="62"/>
    </location>
</feature>
<keyword evidence="2" id="KW-0812">Transmembrane</keyword>
<feature type="coiled-coil region" evidence="1">
    <location>
        <begin position="9"/>
        <end position="36"/>
    </location>
</feature>
<comment type="caution">
    <text evidence="3">The sequence shown here is derived from an EMBL/GenBank/DDBJ whole genome shotgun (WGS) entry which is preliminary data.</text>
</comment>
<evidence type="ECO:0000256" key="1">
    <source>
        <dbReference type="SAM" id="Coils"/>
    </source>
</evidence>
<proteinExistence type="predicted"/>
<dbReference type="EMBL" id="JAGIYQ010000005">
    <property type="protein sequence ID" value="MBP0725267.1"/>
    <property type="molecule type" value="Genomic_DNA"/>
</dbReference>
<keyword evidence="2" id="KW-1133">Transmembrane helix</keyword>
<evidence type="ECO:0000313" key="3">
    <source>
        <dbReference type="EMBL" id="MBP0725267.1"/>
    </source>
</evidence>
<dbReference type="AlphaFoldDB" id="A0A940SGN5"/>
<keyword evidence="4" id="KW-1185">Reference proteome</keyword>
<name>A0A940SGN5_9BACI</name>